<gene>
    <name evidence="7" type="ORF">AB6M95_00445</name>
</gene>
<feature type="chain" id="PRO_5046554717" evidence="5">
    <location>
        <begin position="30"/>
        <end position="175"/>
    </location>
</feature>
<evidence type="ECO:0000256" key="1">
    <source>
        <dbReference type="ARBA" id="ARBA00004167"/>
    </source>
</evidence>
<reference evidence="7 8" key="1">
    <citation type="submission" date="2024-08" db="EMBL/GenBank/DDBJ databases">
        <title>Sulfate-reducing bacteria isolated from formation water of the oil field in Kazakhstan and description of Pseudodesulfovibrio sp.</title>
        <authorList>
            <person name="Bidzhieva S.K."/>
            <person name="Tourova T.P."/>
            <person name="Grouzdev D.S."/>
            <person name="Beletsky A.V."/>
            <person name="Sokolova D.S."/>
            <person name="Samigullina S.R."/>
            <person name="Poltaraus A.B."/>
            <person name="Avtukh A.N."/>
            <person name="Tereshina V.M."/>
            <person name="Zhaparov N.S."/>
            <person name="Mardanov A.V."/>
            <person name="Nazina T.N."/>
        </authorList>
    </citation>
    <scope>NUCLEOTIDE SEQUENCE [LARGE SCALE GENOMIC DNA]</scope>
    <source>
        <strain evidence="7 8">9FUS</strain>
    </source>
</reference>
<dbReference type="Pfam" id="PF13103">
    <property type="entry name" value="TonB_2"/>
    <property type="match status" value="1"/>
</dbReference>
<comment type="caution">
    <text evidence="7">The sequence shown here is derived from an EMBL/GenBank/DDBJ whole genome shotgun (WGS) entry which is preliminary data.</text>
</comment>
<accession>A0ABV4JWV1</accession>
<feature type="domain" description="TonB C-terminal" evidence="6">
    <location>
        <begin position="83"/>
        <end position="175"/>
    </location>
</feature>
<evidence type="ECO:0000256" key="2">
    <source>
        <dbReference type="ARBA" id="ARBA00022692"/>
    </source>
</evidence>
<comment type="subcellular location">
    <subcellularLocation>
        <location evidence="1">Membrane</location>
        <topology evidence="1">Single-pass membrane protein</topology>
    </subcellularLocation>
</comment>
<evidence type="ECO:0000256" key="5">
    <source>
        <dbReference type="SAM" id="SignalP"/>
    </source>
</evidence>
<dbReference type="NCBIfam" id="TIGR01352">
    <property type="entry name" value="tonB_Cterm"/>
    <property type="match status" value="1"/>
</dbReference>
<dbReference type="PROSITE" id="PS52015">
    <property type="entry name" value="TONB_CTD"/>
    <property type="match status" value="1"/>
</dbReference>
<dbReference type="InterPro" id="IPR037682">
    <property type="entry name" value="TonB_C"/>
</dbReference>
<keyword evidence="5" id="KW-0732">Signal</keyword>
<evidence type="ECO:0000256" key="3">
    <source>
        <dbReference type="ARBA" id="ARBA00022989"/>
    </source>
</evidence>
<keyword evidence="2" id="KW-0812">Transmembrane</keyword>
<dbReference type="Proteomes" id="UP001568698">
    <property type="component" value="Unassembled WGS sequence"/>
</dbReference>
<feature type="signal peptide" evidence="5">
    <location>
        <begin position="1"/>
        <end position="29"/>
    </location>
</feature>
<evidence type="ECO:0000313" key="7">
    <source>
        <dbReference type="EMBL" id="MEZ7195203.1"/>
    </source>
</evidence>
<protein>
    <submittedName>
        <fullName evidence="7">TonB family protein</fullName>
    </submittedName>
</protein>
<dbReference type="EMBL" id="JBGLYH010000001">
    <property type="protein sequence ID" value="MEZ7195203.1"/>
    <property type="molecule type" value="Genomic_DNA"/>
</dbReference>
<name>A0ABV4JWV1_9BACT</name>
<keyword evidence="4" id="KW-0472">Membrane</keyword>
<dbReference type="SUPFAM" id="SSF74653">
    <property type="entry name" value="TolA/TonB C-terminal domain"/>
    <property type="match status" value="1"/>
</dbReference>
<evidence type="ECO:0000256" key="4">
    <source>
        <dbReference type="ARBA" id="ARBA00023136"/>
    </source>
</evidence>
<proteinExistence type="predicted"/>
<keyword evidence="3" id="KW-1133">Transmembrane helix</keyword>
<evidence type="ECO:0000313" key="8">
    <source>
        <dbReference type="Proteomes" id="UP001568698"/>
    </source>
</evidence>
<sequence>MTTRRTIWACLAISLCLHWFLLQSPLRQAPEPSGETIVIQTNFDLSVSTTGSAGLALEQGLTPDEEKIDHEDAARRLRQQALKQYLAQVRSAVEQRRRPPGSDLADLIGNARYQFRIRPDDTFTDIVMLHSSGDSRLDAAARQAIQSASGTIQRPAILKGQTWTISITVKYQYSL</sequence>
<dbReference type="Gene3D" id="3.30.1150.10">
    <property type="match status" value="1"/>
</dbReference>
<keyword evidence="8" id="KW-1185">Reference proteome</keyword>
<organism evidence="7 8">
    <name type="scientific">Pseudodesulfovibrio karagichevae</name>
    <dbReference type="NCBI Taxonomy" id="3239305"/>
    <lineage>
        <taxon>Bacteria</taxon>
        <taxon>Pseudomonadati</taxon>
        <taxon>Thermodesulfobacteriota</taxon>
        <taxon>Desulfovibrionia</taxon>
        <taxon>Desulfovibrionales</taxon>
        <taxon>Desulfovibrionaceae</taxon>
    </lineage>
</organism>
<dbReference type="InterPro" id="IPR006260">
    <property type="entry name" value="TonB/TolA_C"/>
</dbReference>
<dbReference type="RefSeq" id="WP_371384758.1">
    <property type="nucleotide sequence ID" value="NZ_JBGLYH010000001.1"/>
</dbReference>
<evidence type="ECO:0000259" key="6">
    <source>
        <dbReference type="PROSITE" id="PS52015"/>
    </source>
</evidence>